<evidence type="ECO:0000259" key="1">
    <source>
        <dbReference type="Pfam" id="PF00535"/>
    </source>
</evidence>
<dbReference type="InterPro" id="IPR001173">
    <property type="entry name" value="Glyco_trans_2-like"/>
</dbReference>
<dbReference type="EMBL" id="QYUL01000006">
    <property type="protein sequence ID" value="RJF76864.1"/>
    <property type="molecule type" value="Genomic_DNA"/>
</dbReference>
<sequence length="419" mass="45954">MALMLNSAAMPTFSVIIPTRNRARTLREAIPTVLAQTDGDLEVIVQDNASPDDTRAVVLSFDDPRIVYRRSDHPLSMHDNWAAALEAARGEWIIVIGDDDALLPDACAQAKKIIAATGARLLTWVAAVYGWPCHDAPEFRNMVQVLLGDGWEEISCRQVLEELYTRRRGWIGAPSIYHGFVHRSVIDTARGRAGGRYFFDLQPDIGATLTNLFCAKEYVKSLEPLSIAGWSRGSNGGRGQTPEAMRAMLKRLAAEAGQTIESWTVLSDTRLAGMETMMLGTLANVRITLGISADSDAAPPVPADERSVLRCVMRDPGGISVPFDEWKQAILEHAERLEMEIDPATLVLPPAPRHHAGFSADGEGYLRQIRLDAGRLGCNSLGDAVQRIAAILRNYRVNPAAVRSSLWPVDPVLRRGQCL</sequence>
<reference evidence="2 3" key="1">
    <citation type="submission" date="2018-09" db="EMBL/GenBank/DDBJ databases">
        <authorList>
            <person name="Zhu H."/>
        </authorList>
    </citation>
    <scope>NUCLEOTIDE SEQUENCE [LARGE SCALE GENOMIC DNA]</scope>
    <source>
        <strain evidence="2 3">K2W22B-5</strain>
    </source>
</reference>
<dbReference type="Pfam" id="PF00535">
    <property type="entry name" value="Glycos_transf_2"/>
    <property type="match status" value="1"/>
</dbReference>
<organism evidence="2 3">
    <name type="scientific">Azospirillum cavernae</name>
    <dbReference type="NCBI Taxonomy" id="2320860"/>
    <lineage>
        <taxon>Bacteria</taxon>
        <taxon>Pseudomonadati</taxon>
        <taxon>Pseudomonadota</taxon>
        <taxon>Alphaproteobacteria</taxon>
        <taxon>Rhodospirillales</taxon>
        <taxon>Azospirillaceae</taxon>
        <taxon>Azospirillum</taxon>
    </lineage>
</organism>
<evidence type="ECO:0000313" key="2">
    <source>
        <dbReference type="EMBL" id="RJF76864.1"/>
    </source>
</evidence>
<evidence type="ECO:0000313" key="3">
    <source>
        <dbReference type="Proteomes" id="UP000283458"/>
    </source>
</evidence>
<dbReference type="GO" id="GO:0016758">
    <property type="term" value="F:hexosyltransferase activity"/>
    <property type="evidence" value="ECO:0007669"/>
    <property type="project" value="UniProtKB-ARBA"/>
</dbReference>
<name>A0A418VL73_9PROT</name>
<comment type="caution">
    <text evidence="2">The sequence shown here is derived from an EMBL/GenBank/DDBJ whole genome shotgun (WGS) entry which is preliminary data.</text>
</comment>
<keyword evidence="3" id="KW-1185">Reference proteome</keyword>
<dbReference type="InterPro" id="IPR029044">
    <property type="entry name" value="Nucleotide-diphossugar_trans"/>
</dbReference>
<dbReference type="AlphaFoldDB" id="A0A418VL73"/>
<dbReference type="SUPFAM" id="SSF53448">
    <property type="entry name" value="Nucleotide-diphospho-sugar transferases"/>
    <property type="match status" value="1"/>
</dbReference>
<accession>A0A418VL73</accession>
<dbReference type="Gene3D" id="3.90.550.10">
    <property type="entry name" value="Spore Coat Polysaccharide Biosynthesis Protein SpsA, Chain A"/>
    <property type="match status" value="1"/>
</dbReference>
<gene>
    <name evidence="2" type="ORF">D3877_28715</name>
</gene>
<dbReference type="CDD" id="cd00761">
    <property type="entry name" value="Glyco_tranf_GTA_type"/>
    <property type="match status" value="1"/>
</dbReference>
<feature type="domain" description="Glycosyltransferase 2-like" evidence="1">
    <location>
        <begin position="14"/>
        <end position="118"/>
    </location>
</feature>
<dbReference type="PANTHER" id="PTHR22916">
    <property type="entry name" value="GLYCOSYLTRANSFERASE"/>
    <property type="match status" value="1"/>
</dbReference>
<proteinExistence type="predicted"/>
<dbReference type="Proteomes" id="UP000283458">
    <property type="component" value="Unassembled WGS sequence"/>
</dbReference>
<protein>
    <submittedName>
        <fullName evidence="2">Glycosyltransferase family 2 protein</fullName>
    </submittedName>
</protein>
<keyword evidence="2" id="KW-0808">Transferase</keyword>
<dbReference type="PANTHER" id="PTHR22916:SF3">
    <property type="entry name" value="UDP-GLCNAC:BETAGAL BETA-1,3-N-ACETYLGLUCOSAMINYLTRANSFERASE-LIKE PROTEIN 1"/>
    <property type="match status" value="1"/>
</dbReference>
<dbReference type="OrthoDB" id="5291101at2"/>